<protein>
    <recommendedName>
        <fullName evidence="3">DNA repair protein</fullName>
    </recommendedName>
</protein>
<dbReference type="AlphaFoldDB" id="A0A518IEB5"/>
<dbReference type="Proteomes" id="UP000318313">
    <property type="component" value="Chromosome"/>
</dbReference>
<dbReference type="RefSeq" id="WP_232100751.1">
    <property type="nucleotide sequence ID" value="NZ_CP037452.1"/>
</dbReference>
<dbReference type="Gene3D" id="3.40.50.300">
    <property type="entry name" value="P-loop containing nucleotide triphosphate hydrolases"/>
    <property type="match status" value="1"/>
</dbReference>
<keyword evidence="2" id="KW-1185">Reference proteome</keyword>
<evidence type="ECO:0000313" key="1">
    <source>
        <dbReference type="EMBL" id="QDV51429.1"/>
    </source>
</evidence>
<organism evidence="1 2">
    <name type="scientific">Gimesia fumaroli</name>
    <dbReference type="NCBI Taxonomy" id="2527976"/>
    <lineage>
        <taxon>Bacteria</taxon>
        <taxon>Pseudomonadati</taxon>
        <taxon>Planctomycetota</taxon>
        <taxon>Planctomycetia</taxon>
        <taxon>Planctomycetales</taxon>
        <taxon>Planctomycetaceae</taxon>
        <taxon>Gimesia</taxon>
    </lineage>
</organism>
<reference evidence="1 2" key="1">
    <citation type="submission" date="2019-03" db="EMBL/GenBank/DDBJ databases">
        <title>Deep-cultivation of Planctomycetes and their phenomic and genomic characterization uncovers novel biology.</title>
        <authorList>
            <person name="Wiegand S."/>
            <person name="Jogler M."/>
            <person name="Boedeker C."/>
            <person name="Pinto D."/>
            <person name="Vollmers J."/>
            <person name="Rivas-Marin E."/>
            <person name="Kohn T."/>
            <person name="Peeters S.H."/>
            <person name="Heuer A."/>
            <person name="Rast P."/>
            <person name="Oberbeckmann S."/>
            <person name="Bunk B."/>
            <person name="Jeske O."/>
            <person name="Meyerdierks A."/>
            <person name="Storesund J.E."/>
            <person name="Kallscheuer N."/>
            <person name="Luecker S."/>
            <person name="Lage O.M."/>
            <person name="Pohl T."/>
            <person name="Merkel B.J."/>
            <person name="Hornburger P."/>
            <person name="Mueller R.-W."/>
            <person name="Bruemmer F."/>
            <person name="Labrenz M."/>
            <person name="Spormann A.M."/>
            <person name="Op den Camp H."/>
            <person name="Overmann J."/>
            <person name="Amann R."/>
            <person name="Jetten M.S.M."/>
            <person name="Mascher T."/>
            <person name="Medema M.H."/>
            <person name="Devos D.P."/>
            <person name="Kaster A.-K."/>
            <person name="Ovreas L."/>
            <person name="Rohde M."/>
            <person name="Galperin M.Y."/>
            <person name="Jogler C."/>
        </authorList>
    </citation>
    <scope>NUCLEOTIDE SEQUENCE [LARGE SCALE GENOMIC DNA]</scope>
    <source>
        <strain evidence="1 2">Enr17</strain>
    </source>
</reference>
<evidence type="ECO:0008006" key="3">
    <source>
        <dbReference type="Google" id="ProtNLM"/>
    </source>
</evidence>
<evidence type="ECO:0000313" key="2">
    <source>
        <dbReference type="Proteomes" id="UP000318313"/>
    </source>
</evidence>
<dbReference type="SUPFAM" id="SSF52540">
    <property type="entry name" value="P-loop containing nucleoside triphosphate hydrolases"/>
    <property type="match status" value="1"/>
</dbReference>
<accession>A0A518IEB5</accession>
<name>A0A518IEB5_9PLAN</name>
<dbReference type="KEGG" id="gfm:Enr17x_34850"/>
<proteinExistence type="predicted"/>
<sequence>MRKQKEKEASQLAEQIQETEKYIAISEQVTEALETLSGQLFEQELQLIQEKLTIALQEVLEQPLKLKAVAEWKRNAATVEFQIEREGNTEDIMKGQGGSVANVLSVGLRMFALMTLDESEHRRVLVLDEQDCWLRPDLVPRLVKIIHEAGQALGFQIIMISHHDPSTFERYADCIYQFTPTKDGVQVERIETDLQRDE</sequence>
<dbReference type="EMBL" id="CP037452">
    <property type="protein sequence ID" value="QDV51429.1"/>
    <property type="molecule type" value="Genomic_DNA"/>
</dbReference>
<gene>
    <name evidence="1" type="ORF">Enr17x_34850</name>
</gene>
<dbReference type="InterPro" id="IPR027417">
    <property type="entry name" value="P-loop_NTPase"/>
</dbReference>